<dbReference type="InterPro" id="IPR002052">
    <property type="entry name" value="DNA_methylase_N6_adenine_CS"/>
</dbReference>
<evidence type="ECO:0000256" key="2">
    <source>
        <dbReference type="ARBA" id="ARBA00011900"/>
    </source>
</evidence>
<comment type="similarity">
    <text evidence="1">Belongs to the N(4)/N(6)-methyltransferase family.</text>
</comment>
<dbReference type="Gene3D" id="3.40.50.150">
    <property type="entry name" value="Vaccinia Virus protein VP39"/>
    <property type="match status" value="1"/>
</dbReference>
<evidence type="ECO:0000313" key="9">
    <source>
        <dbReference type="EMBL" id="MBK1666787.1"/>
    </source>
</evidence>
<reference evidence="9 10" key="1">
    <citation type="journal article" date="2020" name="Microorganisms">
        <title>Osmotic Adaptation and Compatible Solute Biosynthesis of Phototrophic Bacteria as Revealed from Genome Analyses.</title>
        <authorList>
            <person name="Imhoff J.F."/>
            <person name="Rahn T."/>
            <person name="Kunzel S."/>
            <person name="Keller A."/>
            <person name="Neulinger S.C."/>
        </authorList>
    </citation>
    <scope>NUCLEOTIDE SEQUENCE [LARGE SCALE GENOMIC DNA]</scope>
    <source>
        <strain evidence="9 10">DSM 9895</strain>
    </source>
</reference>
<dbReference type="Proteomes" id="UP001296873">
    <property type="component" value="Unassembled WGS sequence"/>
</dbReference>
<keyword evidence="3" id="KW-0489">Methyltransferase</keyword>
<evidence type="ECO:0000313" key="10">
    <source>
        <dbReference type="Proteomes" id="UP001296873"/>
    </source>
</evidence>
<dbReference type="PANTHER" id="PTHR33841:SF1">
    <property type="entry name" value="DNA METHYLTRANSFERASE A"/>
    <property type="match status" value="1"/>
</dbReference>
<sequence length="735" mass="78655">MSAPESAPGREAPLPDASSLPETDDARPAFARLLADLAARGALDRADPLAGGILAGLRALAQRTLGPSWRRHHLGDGPVAAAPLCAPTPAAVQTAYGQLLALAVAWDKDGQPQLTPRPFARQQAGAYYTPPALITLLLDWAGVDAGTRALIDPACGPGAFLLAAQQRMPADRLYGIDVDPCAVACARVALALRLRADGAPAPDLTDRIVCADALLDDRAWAALTPAGPAAPGFDAIVGNPPWERAKLQQVEWLAAHDPGFRGLDAGQRKQRLATLAAADTPLWRAFDAERRRRAAYAARLRARYPEACGGDANLYAGFAALADARIAPDGRAALLVPSGIAADRGTHGLVRRLASAGRLAAFLDFENRGPGRTQPGTRFFPGVDGRFRFAALCLTGRAGRVRRSRLAFALSDPGDLGNARPLTLSPRALATLNPATGGLAMPRCRADAALALRLHRRWPPLVDRRGPAPVHAFPARYRRMFDLTNDAQHFQPWPRADGDAWPLYEGKMVQAFDHRAASVVTHAGNLKRPAQPRRTTEAERADPAFRPTPRFGVAADQARWPDGLDWAIALKHVTSPSNARTVIAAAVPPCAAANSLPLLLPADDDPAAVEAYRRTAPLLLANLNAQVLDWLARGKLQGQNLNLYILEQLPVIPPGAYPADAAAHVRAALKQLCHTSYDLNGFARDLGHPGPPVAWCPSARAQARHALDALYRKLYALDARQSVRVVKHFRVTTQN</sequence>
<evidence type="ECO:0000256" key="3">
    <source>
        <dbReference type="ARBA" id="ARBA00022603"/>
    </source>
</evidence>
<evidence type="ECO:0000256" key="1">
    <source>
        <dbReference type="ARBA" id="ARBA00006594"/>
    </source>
</evidence>
<organism evidence="9 10">
    <name type="scientific">Rhodovibrio sodomensis</name>
    <dbReference type="NCBI Taxonomy" id="1088"/>
    <lineage>
        <taxon>Bacteria</taxon>
        <taxon>Pseudomonadati</taxon>
        <taxon>Pseudomonadota</taxon>
        <taxon>Alphaproteobacteria</taxon>
        <taxon>Rhodospirillales</taxon>
        <taxon>Rhodovibrionaceae</taxon>
        <taxon>Rhodovibrio</taxon>
    </lineage>
</organism>
<dbReference type="CDD" id="cd02440">
    <property type="entry name" value="AdoMet_MTases"/>
    <property type="match status" value="1"/>
</dbReference>
<keyword evidence="10" id="KW-1185">Reference proteome</keyword>
<gene>
    <name evidence="9" type="ORF">CKO28_01855</name>
</gene>
<feature type="domain" description="DNA methylase adenine-specific" evidence="8">
    <location>
        <begin position="122"/>
        <end position="245"/>
    </location>
</feature>
<comment type="catalytic activity">
    <reaction evidence="6">
        <text>a 2'-deoxyadenosine in DNA + S-adenosyl-L-methionine = an N(6)-methyl-2'-deoxyadenosine in DNA + S-adenosyl-L-homocysteine + H(+)</text>
        <dbReference type="Rhea" id="RHEA:15197"/>
        <dbReference type="Rhea" id="RHEA-COMP:12418"/>
        <dbReference type="Rhea" id="RHEA-COMP:12419"/>
        <dbReference type="ChEBI" id="CHEBI:15378"/>
        <dbReference type="ChEBI" id="CHEBI:57856"/>
        <dbReference type="ChEBI" id="CHEBI:59789"/>
        <dbReference type="ChEBI" id="CHEBI:90615"/>
        <dbReference type="ChEBI" id="CHEBI:90616"/>
        <dbReference type="EC" id="2.1.1.72"/>
    </reaction>
</comment>
<feature type="region of interest" description="Disordered" evidence="7">
    <location>
        <begin position="525"/>
        <end position="548"/>
    </location>
</feature>
<dbReference type="Pfam" id="PF02384">
    <property type="entry name" value="N6_Mtase"/>
    <property type="match status" value="1"/>
</dbReference>
<evidence type="ECO:0000256" key="7">
    <source>
        <dbReference type="SAM" id="MobiDB-lite"/>
    </source>
</evidence>
<dbReference type="EC" id="2.1.1.72" evidence="2"/>
<dbReference type="EMBL" id="NRRL01000002">
    <property type="protein sequence ID" value="MBK1666787.1"/>
    <property type="molecule type" value="Genomic_DNA"/>
</dbReference>
<keyword evidence="5" id="KW-0680">Restriction system</keyword>
<proteinExistence type="inferred from homology"/>
<dbReference type="InterPro" id="IPR050953">
    <property type="entry name" value="N4_N6_ade-DNA_methylase"/>
</dbReference>
<keyword evidence="4" id="KW-0808">Transferase</keyword>
<dbReference type="PANTHER" id="PTHR33841">
    <property type="entry name" value="DNA METHYLTRANSFERASE YEEA-RELATED"/>
    <property type="match status" value="1"/>
</dbReference>
<dbReference type="InterPro" id="IPR003356">
    <property type="entry name" value="DNA_methylase_A-5"/>
</dbReference>
<name>A0ABS1DA41_9PROT</name>
<feature type="compositionally biased region" description="Basic and acidic residues" evidence="7">
    <location>
        <begin position="534"/>
        <end position="543"/>
    </location>
</feature>
<protein>
    <recommendedName>
        <fullName evidence="2">site-specific DNA-methyltransferase (adenine-specific)</fullName>
        <ecNumber evidence="2">2.1.1.72</ecNumber>
    </recommendedName>
</protein>
<dbReference type="PROSITE" id="PS00092">
    <property type="entry name" value="N6_MTASE"/>
    <property type="match status" value="1"/>
</dbReference>
<dbReference type="InterPro" id="IPR029063">
    <property type="entry name" value="SAM-dependent_MTases_sf"/>
</dbReference>
<comment type="caution">
    <text evidence="9">The sequence shown here is derived from an EMBL/GenBank/DDBJ whole genome shotgun (WGS) entry which is preliminary data.</text>
</comment>
<evidence type="ECO:0000256" key="4">
    <source>
        <dbReference type="ARBA" id="ARBA00022679"/>
    </source>
</evidence>
<evidence type="ECO:0000259" key="8">
    <source>
        <dbReference type="Pfam" id="PF02384"/>
    </source>
</evidence>
<dbReference type="SUPFAM" id="SSF53335">
    <property type="entry name" value="S-adenosyl-L-methionine-dependent methyltransferases"/>
    <property type="match status" value="1"/>
</dbReference>
<accession>A0ABS1DA41</accession>
<feature type="region of interest" description="Disordered" evidence="7">
    <location>
        <begin position="1"/>
        <end position="23"/>
    </location>
</feature>
<dbReference type="PRINTS" id="PR00507">
    <property type="entry name" value="N12N6MTFRASE"/>
</dbReference>
<evidence type="ECO:0000256" key="6">
    <source>
        <dbReference type="ARBA" id="ARBA00047942"/>
    </source>
</evidence>
<evidence type="ECO:0000256" key="5">
    <source>
        <dbReference type="ARBA" id="ARBA00022747"/>
    </source>
</evidence>